<dbReference type="InterPro" id="IPR004088">
    <property type="entry name" value="KH_dom_type_1"/>
</dbReference>
<dbReference type="PROSITE" id="PS50084">
    <property type="entry name" value="KH_TYPE_1"/>
    <property type="match status" value="2"/>
</dbReference>
<dbReference type="Pfam" id="PF24234">
    <property type="entry name" value="KH_BICC1_1st"/>
    <property type="match status" value="1"/>
</dbReference>
<reference evidence="6" key="1">
    <citation type="submission" date="2020-11" db="EMBL/GenBank/DDBJ databases">
        <authorList>
            <person name="Tran Van P."/>
        </authorList>
    </citation>
    <scope>NUCLEOTIDE SEQUENCE</scope>
</reference>
<comment type="similarity">
    <text evidence="1">Belongs to the BicC family.</text>
</comment>
<dbReference type="PROSITE" id="PS50105">
    <property type="entry name" value="SAM_DOMAIN"/>
    <property type="match status" value="1"/>
</dbReference>
<evidence type="ECO:0000313" key="6">
    <source>
        <dbReference type="EMBL" id="CAD7242273.1"/>
    </source>
</evidence>
<feature type="region of interest" description="Disordered" evidence="4">
    <location>
        <begin position="572"/>
        <end position="643"/>
    </location>
</feature>
<dbReference type="PANTHER" id="PTHR10627:SF69">
    <property type="entry name" value="PROTEIN BICAUDAL C"/>
    <property type="match status" value="1"/>
</dbReference>
<evidence type="ECO:0000259" key="5">
    <source>
        <dbReference type="PROSITE" id="PS50105"/>
    </source>
</evidence>
<dbReference type="OrthoDB" id="271862at2759"/>
<dbReference type="EMBL" id="LR899760">
    <property type="protein sequence ID" value="CAD7242273.1"/>
    <property type="molecule type" value="Genomic_DNA"/>
</dbReference>
<feature type="compositionally biased region" description="Low complexity" evidence="4">
    <location>
        <begin position="501"/>
        <end position="529"/>
    </location>
</feature>
<dbReference type="Gene3D" id="3.30.310.270">
    <property type="match status" value="2"/>
</dbReference>
<feature type="domain" description="SAM" evidence="5">
    <location>
        <begin position="679"/>
        <end position="742"/>
    </location>
</feature>
<dbReference type="Gene3D" id="1.10.150.50">
    <property type="entry name" value="Transcription Factor, Ets-1"/>
    <property type="match status" value="1"/>
</dbReference>
<dbReference type="InterPro" id="IPR036612">
    <property type="entry name" value="KH_dom_type_1_sf"/>
</dbReference>
<dbReference type="GO" id="GO:0003723">
    <property type="term" value="F:RNA binding"/>
    <property type="evidence" value="ECO:0007669"/>
    <property type="project" value="UniProtKB-UniRule"/>
</dbReference>
<dbReference type="SUPFAM" id="SSF54791">
    <property type="entry name" value="Eukaryotic type KH-domain (KH-domain type I)"/>
    <property type="match status" value="2"/>
</dbReference>
<dbReference type="Pfam" id="PF00013">
    <property type="entry name" value="KH_1"/>
    <property type="match status" value="2"/>
</dbReference>
<dbReference type="SMART" id="SM00322">
    <property type="entry name" value="KH"/>
    <property type="match status" value="2"/>
</dbReference>
<accession>A0A7R8X801</accession>
<dbReference type="AlphaFoldDB" id="A0A7R8X801"/>
<keyword evidence="3" id="KW-0694">RNA-binding</keyword>
<keyword evidence="7" id="KW-1185">Reference proteome</keyword>
<dbReference type="PANTHER" id="PTHR10627">
    <property type="entry name" value="SCP160"/>
    <property type="match status" value="1"/>
</dbReference>
<dbReference type="GO" id="GO:0005737">
    <property type="term" value="C:cytoplasm"/>
    <property type="evidence" value="ECO:0007669"/>
    <property type="project" value="TreeGrafter"/>
</dbReference>
<evidence type="ECO:0000313" key="7">
    <source>
        <dbReference type="Proteomes" id="UP000677054"/>
    </source>
</evidence>
<name>A0A7R8X801_9CRUS</name>
<evidence type="ECO:0000256" key="2">
    <source>
        <dbReference type="ARBA" id="ARBA00022737"/>
    </source>
</evidence>
<gene>
    <name evidence="6" type="ORF">DSTB1V02_LOCUS2244</name>
</gene>
<dbReference type="InterPro" id="IPR054727">
    <property type="entry name" value="BICC1_KH"/>
</dbReference>
<evidence type="ECO:0000256" key="4">
    <source>
        <dbReference type="SAM" id="MobiDB-lite"/>
    </source>
</evidence>
<feature type="compositionally biased region" description="Low complexity" evidence="4">
    <location>
        <begin position="597"/>
        <end position="613"/>
    </location>
</feature>
<keyword evidence="2" id="KW-0677">Repeat</keyword>
<dbReference type="InterPro" id="IPR004087">
    <property type="entry name" value="KH_dom"/>
</dbReference>
<dbReference type="GO" id="GO:0010468">
    <property type="term" value="P:regulation of gene expression"/>
    <property type="evidence" value="ECO:0007669"/>
    <property type="project" value="UniProtKB-ARBA"/>
</dbReference>
<sequence>MDMTEHGRHQEILRISRKKLESFFDPDGDLSRAEEFFQRVSVNRLDMSEQKCIYLTTIDRTEHTRDKFALQVMEKTGTFVRWPSRIKIGARSKRDPQIKIMGEQDAVLNAREKILDVFECRMNRISLKMEVSYTDHSHIIGRKGESIKSVMDSTGCHIHFPDSNRFSTTEKCNQVSIAGEPQAAELARARVRRLTPVIFSFDFICICDSDISQYPIMNEIQRSYNVQVFLRTRGRNMITVQVKGNQWELPAVRDAALTLMLHLCQGQVPVHMTLEISPQHHALVLGPNLANVRMIMQRTNTQIIWPDLQDPNLPSLKRSTFTISGAITNVYMARELLIGSIPLILMCDMPANVSLNVITVQEVMAKLDVMVYERPKTRLPGHRTLVIKALERNAGSVYEARRLLLNLQDGIVQAEIPQTYIMPGAPPLLGLEKPRGAMSGCSPFLRAVAPVVHPLLFTREVTTPYMNPPTRCIIGATGCWGGGGGGGGSSGSGSEQGGFSLGSSIPSSTPPSSSSSSISLSQPHSHSQSLESIHESNEMLDLKAPGCERSALVRGASASSPGDYERKQLLANRAMQEPVQRDVPRIPTSTWSGLGFSRSANIPSASVSSTSPPRSQPQPDPAWPGDSGGGGGDAVFRDPPGVDEDRLGLRRKLDFLITPSRLSASNHMDAVNVHLSPISQHDSLPELLAKLGLGKFADLLEKQDVDVGTFRTMTEEDLQKLGVRTFGARRKMLLAIQGIQIYAPGNLEASRAEQGFSSSRAFLRTSFLVHFLYRIRDLVRDWIILASHLSATRIFYRLYKCLADYQIDIPSA</sequence>
<dbReference type="EMBL" id="CAJPEV010000243">
    <property type="protein sequence ID" value="CAG0882875.1"/>
    <property type="molecule type" value="Genomic_DNA"/>
</dbReference>
<proteinExistence type="inferred from homology"/>
<evidence type="ECO:0000256" key="1">
    <source>
        <dbReference type="ARBA" id="ARBA00007662"/>
    </source>
</evidence>
<dbReference type="InterPro" id="IPR047554">
    <property type="entry name" value="BICC1_KH-I_rpt2"/>
</dbReference>
<organism evidence="6">
    <name type="scientific">Darwinula stevensoni</name>
    <dbReference type="NCBI Taxonomy" id="69355"/>
    <lineage>
        <taxon>Eukaryota</taxon>
        <taxon>Metazoa</taxon>
        <taxon>Ecdysozoa</taxon>
        <taxon>Arthropoda</taxon>
        <taxon>Crustacea</taxon>
        <taxon>Oligostraca</taxon>
        <taxon>Ostracoda</taxon>
        <taxon>Podocopa</taxon>
        <taxon>Podocopida</taxon>
        <taxon>Darwinulocopina</taxon>
        <taxon>Darwinuloidea</taxon>
        <taxon>Darwinulidae</taxon>
        <taxon>Darwinula</taxon>
    </lineage>
</organism>
<protein>
    <recommendedName>
        <fullName evidence="5">SAM domain-containing protein</fullName>
    </recommendedName>
</protein>
<feature type="compositionally biased region" description="Gly residues" evidence="4">
    <location>
        <begin position="484"/>
        <end position="500"/>
    </location>
</feature>
<dbReference type="Pfam" id="PF22985">
    <property type="entry name" value="KH_BICC1"/>
    <property type="match status" value="2"/>
</dbReference>
<dbReference type="InterPro" id="IPR001660">
    <property type="entry name" value="SAM"/>
</dbReference>
<dbReference type="InterPro" id="IPR013761">
    <property type="entry name" value="SAM/pointed_sf"/>
</dbReference>
<dbReference type="Proteomes" id="UP000677054">
    <property type="component" value="Unassembled WGS sequence"/>
</dbReference>
<dbReference type="SUPFAM" id="SSF47769">
    <property type="entry name" value="SAM/Pointed domain"/>
    <property type="match status" value="1"/>
</dbReference>
<dbReference type="SMART" id="SM00454">
    <property type="entry name" value="SAM"/>
    <property type="match status" value="1"/>
</dbReference>
<feature type="region of interest" description="Disordered" evidence="4">
    <location>
        <begin position="484"/>
        <end position="532"/>
    </location>
</feature>
<dbReference type="Pfam" id="PF00536">
    <property type="entry name" value="SAM_1"/>
    <property type="match status" value="1"/>
</dbReference>
<dbReference type="CDD" id="cd22421">
    <property type="entry name" value="KH-I_BICC1_rpt2"/>
    <property type="match status" value="1"/>
</dbReference>
<evidence type="ECO:0000256" key="3">
    <source>
        <dbReference type="PROSITE-ProRule" id="PRU00117"/>
    </source>
</evidence>
<dbReference type="InterPro" id="IPR047549">
    <property type="entry name" value="BICC1_KH-I_rpt1"/>
</dbReference>